<feature type="transmembrane region" description="Helical" evidence="10">
    <location>
        <begin position="372"/>
        <end position="396"/>
    </location>
</feature>
<keyword evidence="5" id="KW-0406">Ion transport</keyword>
<feature type="transmembrane region" description="Helical" evidence="10">
    <location>
        <begin position="402"/>
        <end position="423"/>
    </location>
</feature>
<dbReference type="SUPFAM" id="SSF81340">
    <property type="entry name" value="Clc chloride channel"/>
    <property type="match status" value="1"/>
</dbReference>
<dbReference type="SUPFAM" id="SSF54631">
    <property type="entry name" value="CBS-domain pair"/>
    <property type="match status" value="1"/>
</dbReference>
<evidence type="ECO:0000256" key="5">
    <source>
        <dbReference type="ARBA" id="ARBA00023065"/>
    </source>
</evidence>
<evidence type="ECO:0000256" key="1">
    <source>
        <dbReference type="ARBA" id="ARBA00004141"/>
    </source>
</evidence>
<reference evidence="12" key="1">
    <citation type="submission" date="2020-01" db="EMBL/GenBank/DDBJ databases">
        <title>Sphingomonas sp. strain CSW-10.</title>
        <authorList>
            <person name="Chen W.-M."/>
        </authorList>
    </citation>
    <scope>NUCLEOTIDE SEQUENCE [LARGE SCALE GENOMIC DNA]</scope>
    <source>
        <strain evidence="12">FSY-8</strain>
    </source>
</reference>
<protein>
    <submittedName>
        <fullName evidence="11">Chloride channel protein</fullName>
    </submittedName>
</protein>
<feature type="transmembrane region" description="Helical" evidence="10">
    <location>
        <begin position="239"/>
        <end position="260"/>
    </location>
</feature>
<dbReference type="InterPro" id="IPR014743">
    <property type="entry name" value="Cl-channel_core"/>
</dbReference>
<organism evidence="11 12">
    <name type="scientific">Novosphingobium ovatum</name>
    <dbReference type="NCBI Taxonomy" id="1908523"/>
    <lineage>
        <taxon>Bacteria</taxon>
        <taxon>Pseudomonadati</taxon>
        <taxon>Pseudomonadota</taxon>
        <taxon>Alphaproteobacteria</taxon>
        <taxon>Sphingomonadales</taxon>
        <taxon>Sphingomonadaceae</taxon>
        <taxon>Novosphingobium</taxon>
    </lineage>
</organism>
<keyword evidence="7" id="KW-0869">Chloride channel</keyword>
<name>A0ABW9XF99_9SPHN</name>
<dbReference type="PANTHER" id="PTHR43427">
    <property type="entry name" value="CHLORIDE CHANNEL PROTEIN CLC-E"/>
    <property type="match status" value="1"/>
</dbReference>
<evidence type="ECO:0000313" key="11">
    <source>
        <dbReference type="EMBL" id="NBC37196.1"/>
    </source>
</evidence>
<feature type="transmembrane region" description="Helical" evidence="10">
    <location>
        <begin position="339"/>
        <end position="360"/>
    </location>
</feature>
<feature type="transmembrane region" description="Helical" evidence="10">
    <location>
        <begin position="313"/>
        <end position="333"/>
    </location>
</feature>
<evidence type="ECO:0000313" key="12">
    <source>
        <dbReference type="Proteomes" id="UP000753724"/>
    </source>
</evidence>
<dbReference type="EMBL" id="JAAAPO010000004">
    <property type="protein sequence ID" value="NBC37196.1"/>
    <property type="molecule type" value="Genomic_DNA"/>
</dbReference>
<dbReference type="InterPro" id="IPR001807">
    <property type="entry name" value="ClC"/>
</dbReference>
<accession>A0ABW9XF99</accession>
<evidence type="ECO:0000256" key="7">
    <source>
        <dbReference type="ARBA" id="ARBA00023173"/>
    </source>
</evidence>
<keyword evidence="8" id="KW-0868">Chloride</keyword>
<dbReference type="PANTHER" id="PTHR43427:SF6">
    <property type="entry name" value="CHLORIDE CHANNEL PROTEIN CLC-E"/>
    <property type="match status" value="1"/>
</dbReference>
<evidence type="ECO:0000256" key="4">
    <source>
        <dbReference type="ARBA" id="ARBA00022989"/>
    </source>
</evidence>
<feature type="transmembrane region" description="Helical" evidence="10">
    <location>
        <begin position="196"/>
        <end position="219"/>
    </location>
</feature>
<dbReference type="InterPro" id="IPR050368">
    <property type="entry name" value="ClC-type_chloride_channel"/>
</dbReference>
<dbReference type="InterPro" id="IPR046342">
    <property type="entry name" value="CBS_dom_sf"/>
</dbReference>
<dbReference type="CDD" id="cd00400">
    <property type="entry name" value="Voltage_gated_ClC"/>
    <property type="match status" value="1"/>
</dbReference>
<keyword evidence="6 10" id="KW-0472">Membrane</keyword>
<dbReference type="Proteomes" id="UP000753724">
    <property type="component" value="Unassembled WGS sequence"/>
</dbReference>
<keyword evidence="9" id="KW-0407">Ion channel</keyword>
<comment type="caution">
    <text evidence="11">The sequence shown here is derived from an EMBL/GenBank/DDBJ whole genome shotgun (WGS) entry which is preliminary data.</text>
</comment>
<evidence type="ECO:0000256" key="2">
    <source>
        <dbReference type="ARBA" id="ARBA00022448"/>
    </source>
</evidence>
<comment type="subcellular location">
    <subcellularLocation>
        <location evidence="1">Membrane</location>
        <topology evidence="1">Multi-pass membrane protein</topology>
    </subcellularLocation>
</comment>
<dbReference type="Gene3D" id="3.10.580.10">
    <property type="entry name" value="CBS-domain"/>
    <property type="match status" value="1"/>
</dbReference>
<feature type="transmembrane region" description="Helical" evidence="10">
    <location>
        <begin position="24"/>
        <end position="47"/>
    </location>
</feature>
<gene>
    <name evidence="11" type="ORF">GTZ99_11565</name>
</gene>
<evidence type="ECO:0000256" key="9">
    <source>
        <dbReference type="ARBA" id="ARBA00023303"/>
    </source>
</evidence>
<evidence type="ECO:0000256" key="8">
    <source>
        <dbReference type="ARBA" id="ARBA00023214"/>
    </source>
</evidence>
<sequence length="585" mass="61504">MRPPLHALRRTTVALRQWLRSSELAFIALAMAVGVLAGVSTAAQGWLAHGIQGLLFGVTSNRLSALATIHHPWKLLALPLGGLLLLLMGQALSRHRRTPIDVVEANALHGGRIPVLDNLVIAAQTILSNGCGASVGLEATYAQMGGGIASLLGQLLRLRRADLRNLVGAGAGAAVGAAFGAPLTGAFYAFEIVIGAYSTASVAPVIAAALAAVLVLRGLHSEPYLIATTVTRAITIVDYGAYAALGSLCALVGIGVMRLVTIAERWFQAWPWLARWRPVVGGVILAGLALLSPQTLSSGHGALHLDLVLQPPLALLLFVFALKVVASIISLASGFRGGLFFASLFLGSLLGQAFAQMFNLNPWGLALSPVDAALVGMAGLSVSIVGGPMTLALLMLETTHDFALMGVVLTAALISTSLTRELFGYSFSTWRLHVRGSDIRSPRDIGWMLTLTAGRMMRRDWISLEAGMTIAHFRQTVPLGATTKAIVTDADGHYQGIVATAAAYAPQADPMASIGSLAGLAETTLNPATGIKTVLACFDSAMADELAVVNAQGKVVGILTERHTRRRYLEEIEAAQRKMFGEMGR</sequence>
<dbReference type="Gene3D" id="1.10.3080.10">
    <property type="entry name" value="Clc chloride channel"/>
    <property type="match status" value="1"/>
</dbReference>
<evidence type="ECO:0000256" key="6">
    <source>
        <dbReference type="ARBA" id="ARBA00023136"/>
    </source>
</evidence>
<keyword evidence="4 10" id="KW-1133">Transmembrane helix</keyword>
<feature type="transmembrane region" description="Helical" evidence="10">
    <location>
        <begin position="166"/>
        <end position="190"/>
    </location>
</feature>
<keyword evidence="3 10" id="KW-0812">Transmembrane</keyword>
<keyword evidence="12" id="KW-1185">Reference proteome</keyword>
<evidence type="ECO:0000256" key="3">
    <source>
        <dbReference type="ARBA" id="ARBA00022692"/>
    </source>
</evidence>
<dbReference type="PRINTS" id="PR00762">
    <property type="entry name" value="CLCHANNEL"/>
</dbReference>
<keyword evidence="2" id="KW-0813">Transport</keyword>
<feature type="transmembrane region" description="Helical" evidence="10">
    <location>
        <begin position="67"/>
        <end position="87"/>
    </location>
</feature>
<evidence type="ECO:0000256" key="10">
    <source>
        <dbReference type="SAM" id="Phobius"/>
    </source>
</evidence>
<dbReference type="Pfam" id="PF00654">
    <property type="entry name" value="Voltage_CLC"/>
    <property type="match status" value="1"/>
</dbReference>
<proteinExistence type="predicted"/>